<dbReference type="Proteomes" id="UP000287527">
    <property type="component" value="Unassembled WGS sequence"/>
</dbReference>
<comment type="caution">
    <text evidence="2">The sequence shown here is derived from an EMBL/GenBank/DDBJ whole genome shotgun (WGS) entry which is preliminary data.</text>
</comment>
<dbReference type="RefSeq" id="WP_128388266.1">
    <property type="nucleotide sequence ID" value="NZ_SBII01000001.1"/>
</dbReference>
<evidence type="ECO:0000313" key="3">
    <source>
        <dbReference type="Proteomes" id="UP000287527"/>
    </source>
</evidence>
<gene>
    <name evidence="2" type="ORF">EPI11_01925</name>
</gene>
<name>A0A3S3U5I4_9FLAO</name>
<accession>A0A3S3U5I4</accession>
<organism evidence="2 3">
    <name type="scientific">Flavobacterium cerinum</name>
    <dbReference type="NCBI Taxonomy" id="2502784"/>
    <lineage>
        <taxon>Bacteria</taxon>
        <taxon>Pseudomonadati</taxon>
        <taxon>Bacteroidota</taxon>
        <taxon>Flavobacteriia</taxon>
        <taxon>Flavobacteriales</taxon>
        <taxon>Flavobacteriaceae</taxon>
        <taxon>Flavobacterium</taxon>
    </lineage>
</organism>
<feature type="domain" description="Putative auto-transporter adhesin head GIN" evidence="1">
    <location>
        <begin position="44"/>
        <end position="233"/>
    </location>
</feature>
<reference evidence="2 3" key="1">
    <citation type="submission" date="2019-01" db="EMBL/GenBank/DDBJ databases">
        <title>Flavobacterium sp. nov.,isolated from freshwater.</title>
        <authorList>
            <person name="Zhang R."/>
            <person name="Du Z.-J."/>
        </authorList>
    </citation>
    <scope>NUCLEOTIDE SEQUENCE [LARGE SCALE GENOMIC DNA]</scope>
    <source>
        <strain evidence="2 3">1E403</strain>
    </source>
</reference>
<protein>
    <submittedName>
        <fullName evidence="2">DUF2807 domain-containing protein</fullName>
    </submittedName>
</protein>
<evidence type="ECO:0000313" key="2">
    <source>
        <dbReference type="EMBL" id="RWX03711.1"/>
    </source>
</evidence>
<dbReference type="Pfam" id="PF10988">
    <property type="entry name" value="DUF2807"/>
    <property type="match status" value="1"/>
</dbReference>
<dbReference type="EMBL" id="SBII01000001">
    <property type="protein sequence ID" value="RWX03711.1"/>
    <property type="molecule type" value="Genomic_DNA"/>
</dbReference>
<proteinExistence type="predicted"/>
<dbReference type="InterPro" id="IPR021255">
    <property type="entry name" value="DUF2807"/>
</dbReference>
<keyword evidence="3" id="KW-1185">Reference proteome</keyword>
<dbReference type="Gene3D" id="2.160.20.120">
    <property type="match status" value="1"/>
</dbReference>
<dbReference type="OrthoDB" id="1466971at2"/>
<sequence>MKYKIQITVLLCFIQLCIGCSNDNAPECFKQAGKTISYEVALPEFTALHIGLGVEVVVKQGPERKVVVETGENLKAAITAKVINNELLLTNDTGCNWVRGYKTTTIYITTPFLDKIYSASQFSVKSDGILSYASLTLQSGLISETASGVFELNIDSQNLTIDDNQSAYYIISGKVENLNINFYAGDSRFEGADLIAQKIKVFQRSSNDIIVNPQMEVTGKIHSTGNLVLKNHPPLVDVEQLYTGKIIYK</sequence>
<dbReference type="AlphaFoldDB" id="A0A3S3U5I4"/>
<evidence type="ECO:0000259" key="1">
    <source>
        <dbReference type="Pfam" id="PF10988"/>
    </source>
</evidence>